<evidence type="ECO:0000256" key="10">
    <source>
        <dbReference type="SAM" id="SignalP"/>
    </source>
</evidence>
<dbReference type="Proteomes" id="UP000294847">
    <property type="component" value="Chromosome 3"/>
</dbReference>
<keyword evidence="4" id="KW-0645">Protease</keyword>
<feature type="signal peptide" evidence="10">
    <location>
        <begin position="1"/>
        <end position="18"/>
    </location>
</feature>
<dbReference type="SUPFAM" id="SSF53474">
    <property type="entry name" value="alpha/beta-Hydrolases"/>
    <property type="match status" value="1"/>
</dbReference>
<dbReference type="InterPro" id="IPR011659">
    <property type="entry name" value="WD40"/>
</dbReference>
<evidence type="ECO:0000313" key="12">
    <source>
        <dbReference type="EMBL" id="QBZ59921.1"/>
    </source>
</evidence>
<organism evidence="12 13">
    <name type="scientific">Pyricularia oryzae</name>
    <name type="common">Rice blast fungus</name>
    <name type="synonym">Magnaporthe oryzae</name>
    <dbReference type="NCBI Taxonomy" id="318829"/>
    <lineage>
        <taxon>Eukaryota</taxon>
        <taxon>Fungi</taxon>
        <taxon>Dikarya</taxon>
        <taxon>Ascomycota</taxon>
        <taxon>Pezizomycotina</taxon>
        <taxon>Sordariomycetes</taxon>
        <taxon>Sordariomycetidae</taxon>
        <taxon>Magnaporthales</taxon>
        <taxon>Pyriculariaceae</taxon>
        <taxon>Pyricularia</taxon>
    </lineage>
</organism>
<dbReference type="InterPro" id="IPR029058">
    <property type="entry name" value="AB_hydrolase_fold"/>
</dbReference>
<evidence type="ECO:0000259" key="11">
    <source>
        <dbReference type="Pfam" id="PF00326"/>
    </source>
</evidence>
<name>A0A4P7ND06_PYROR</name>
<sequence length="718" mass="78482">MHVTMSLLAAVALPVAWAITPEAMLSANRYSDAVPNPSGEFALFTANKYSFESGSRQNWWNILDLKTGDISVWFNGSDISEVVFAGPTPTSIIYLNGTNAEEDGGVSLYAADLHSPTNATLVASLPAPYSGLKAARTSSGDINFLLTAKAYPNGTVYNEQLATKARSSANIYTSLYPRHWDYWLTPQKNAVFGGVLKSGSSGYSLSGNLTNYVTGICDVICAESPYDLNGASDYELSPDGSKVAFMTKDIGLPLANTTSTQIYLVPFTGTAKDAVPINPRSSSAKYPEAQGASASPFFSPDSSKIAYVQMNGINYESDRSILYVADANGDKEKGFNITRLAGDWDRAPGSAKWSHDGETIYADAADLGHSRVFAVPLTAGDSYVPKNITDQGSVAGFYPLPDGSVLVSDSKIWSSRDIHTVSGEGKGSTKVYFQANLADSELAGLSSADVSEFYYSSNTTENKQQAWVIRPAGFDSTKKYPLAFITHGGPQGAHSNTWSTRWNFKVWADQGYVVVAPNPTASTGFGQNLTDAVSGRWGTVYWDIVHAWEYVRDNLDYVDTENGIEAGASFGGYMTNYIQGQPLGREFKALVTHDGVTSTLNQYATDELWFMNHDFNGPFNQSSNEPGSPYYDWNPLRYIDNWATPHFVIHNDLDYRLPVSEGVMLFNLLQVKGVPSKFLNFPDENHWVTKPENSLVWHTEIFNFINYYSGVDNSTSPF</sequence>
<gene>
    <name evidence="12" type="ORF">PoMZ_04889</name>
</gene>
<evidence type="ECO:0000256" key="3">
    <source>
        <dbReference type="ARBA" id="ARBA00022525"/>
    </source>
</evidence>
<dbReference type="Gene3D" id="2.120.10.30">
    <property type="entry name" value="TolB, C-terminal domain"/>
    <property type="match status" value="1"/>
</dbReference>
<evidence type="ECO:0000256" key="8">
    <source>
        <dbReference type="ARBA" id="ARBA00023180"/>
    </source>
</evidence>
<dbReference type="Pfam" id="PF07676">
    <property type="entry name" value="PD40"/>
    <property type="match status" value="1"/>
</dbReference>
<dbReference type="Gene3D" id="3.40.50.1820">
    <property type="entry name" value="alpha/beta hydrolase"/>
    <property type="match status" value="1"/>
</dbReference>
<dbReference type="GO" id="GO:0005576">
    <property type="term" value="C:extracellular region"/>
    <property type="evidence" value="ECO:0007669"/>
    <property type="project" value="UniProtKB-SubCell"/>
</dbReference>
<evidence type="ECO:0000256" key="9">
    <source>
        <dbReference type="ARBA" id="ARBA00032829"/>
    </source>
</evidence>
<evidence type="ECO:0000256" key="7">
    <source>
        <dbReference type="ARBA" id="ARBA00022825"/>
    </source>
</evidence>
<keyword evidence="6" id="KW-0378">Hydrolase</keyword>
<dbReference type="InterPro" id="IPR011042">
    <property type="entry name" value="6-blade_b-propeller_TolB-like"/>
</dbReference>
<dbReference type="Pfam" id="PF00326">
    <property type="entry name" value="Peptidase_S9"/>
    <property type="match status" value="1"/>
</dbReference>
<dbReference type="GO" id="GO:0006508">
    <property type="term" value="P:proteolysis"/>
    <property type="evidence" value="ECO:0007669"/>
    <property type="project" value="UniProtKB-KW"/>
</dbReference>
<dbReference type="FunFam" id="3.40.50.1820:FF:000028">
    <property type="entry name" value="S9 family peptidase"/>
    <property type="match status" value="1"/>
</dbReference>
<dbReference type="EMBL" id="CP034206">
    <property type="protein sequence ID" value="QBZ59921.1"/>
    <property type="molecule type" value="Genomic_DNA"/>
</dbReference>
<evidence type="ECO:0000256" key="1">
    <source>
        <dbReference type="ARBA" id="ARBA00004613"/>
    </source>
</evidence>
<feature type="chain" id="PRO_5020456315" description="Dipeptidyl-peptidase V" evidence="10">
    <location>
        <begin position="19"/>
        <end position="718"/>
    </location>
</feature>
<dbReference type="AlphaFoldDB" id="A0A4P7ND06"/>
<keyword evidence="5 10" id="KW-0732">Signal</keyword>
<keyword evidence="8" id="KW-0325">Glycoprotein</keyword>
<dbReference type="PANTHER" id="PTHR42776">
    <property type="entry name" value="SERINE PEPTIDASE S9 FAMILY MEMBER"/>
    <property type="match status" value="1"/>
</dbReference>
<comment type="similarity">
    <text evidence="2">Belongs to the peptidase S9C family.</text>
</comment>
<protein>
    <recommendedName>
        <fullName evidence="9">Dipeptidyl-peptidase V</fullName>
    </recommendedName>
</protein>
<dbReference type="GO" id="GO:0004252">
    <property type="term" value="F:serine-type endopeptidase activity"/>
    <property type="evidence" value="ECO:0007669"/>
    <property type="project" value="TreeGrafter"/>
</dbReference>
<keyword evidence="3" id="KW-0964">Secreted</keyword>
<evidence type="ECO:0000256" key="2">
    <source>
        <dbReference type="ARBA" id="ARBA00010040"/>
    </source>
</evidence>
<proteinExistence type="inferred from homology"/>
<dbReference type="PANTHER" id="PTHR42776:SF11">
    <property type="entry name" value="DIPEPTIDYL-PEPTIDASE 5-RELATED"/>
    <property type="match status" value="1"/>
</dbReference>
<dbReference type="InterPro" id="IPR001375">
    <property type="entry name" value="Peptidase_S9_cat"/>
</dbReference>
<dbReference type="SUPFAM" id="SSF82171">
    <property type="entry name" value="DPP6 N-terminal domain-like"/>
    <property type="match status" value="1"/>
</dbReference>
<accession>A0A4P7ND06</accession>
<evidence type="ECO:0000256" key="6">
    <source>
        <dbReference type="ARBA" id="ARBA00022801"/>
    </source>
</evidence>
<evidence type="ECO:0000256" key="5">
    <source>
        <dbReference type="ARBA" id="ARBA00022729"/>
    </source>
</evidence>
<feature type="domain" description="Peptidase S9 prolyl oligopeptidase catalytic" evidence="11">
    <location>
        <begin position="498"/>
        <end position="710"/>
    </location>
</feature>
<comment type="subcellular location">
    <subcellularLocation>
        <location evidence="1">Secreted</location>
    </subcellularLocation>
</comment>
<reference evidence="12 13" key="1">
    <citation type="journal article" date="2019" name="Mol. Biol. Evol.">
        <title>Blast fungal genomes show frequent chromosomal changes, gene gains and losses, and effector gene turnover.</title>
        <authorList>
            <person name="Gomez Luciano L.B."/>
            <person name="Jason Tsai I."/>
            <person name="Chuma I."/>
            <person name="Tosa Y."/>
            <person name="Chen Y.H."/>
            <person name="Li J.Y."/>
            <person name="Li M.Y."/>
            <person name="Jade Lu M.Y."/>
            <person name="Nakayashiki H."/>
            <person name="Li W.H."/>
        </authorList>
    </citation>
    <scope>NUCLEOTIDE SEQUENCE [LARGE SCALE GENOMIC DNA]</scope>
    <source>
        <strain evidence="12">MZ5-1-6</strain>
    </source>
</reference>
<keyword evidence="7" id="KW-0720">Serine protease</keyword>
<evidence type="ECO:0000313" key="13">
    <source>
        <dbReference type="Proteomes" id="UP000294847"/>
    </source>
</evidence>
<evidence type="ECO:0000256" key="4">
    <source>
        <dbReference type="ARBA" id="ARBA00022670"/>
    </source>
</evidence>